<feature type="transmembrane region" description="Helical" evidence="2">
    <location>
        <begin position="21"/>
        <end position="47"/>
    </location>
</feature>
<dbReference type="Pfam" id="PF13116">
    <property type="entry name" value="YhdP"/>
    <property type="match status" value="1"/>
</dbReference>
<dbReference type="InterPro" id="IPR011836">
    <property type="entry name" value="YhdP"/>
</dbReference>
<keyword evidence="5" id="KW-1185">Reference proteome</keyword>
<feature type="region of interest" description="Disordered" evidence="1">
    <location>
        <begin position="1329"/>
        <end position="1352"/>
    </location>
</feature>
<organism evidence="4 5">
    <name type="scientific">Caldimonas caldifontis</name>
    <dbReference type="NCBI Taxonomy" id="1452508"/>
    <lineage>
        <taxon>Bacteria</taxon>
        <taxon>Pseudomonadati</taxon>
        <taxon>Pseudomonadota</taxon>
        <taxon>Betaproteobacteria</taxon>
        <taxon>Burkholderiales</taxon>
        <taxon>Sphaerotilaceae</taxon>
        <taxon>Caldimonas</taxon>
    </lineage>
</organism>
<comment type="caution">
    <text evidence="4">The sequence shown here is derived from an EMBL/GenBank/DDBJ whole genome shotgun (WGS) entry which is preliminary data.</text>
</comment>
<evidence type="ECO:0000313" key="5">
    <source>
        <dbReference type="Proteomes" id="UP000238605"/>
    </source>
</evidence>
<gene>
    <name evidence="4" type="ORF">C1704_09915</name>
</gene>
<dbReference type="Proteomes" id="UP000238605">
    <property type="component" value="Unassembled WGS sequence"/>
</dbReference>
<dbReference type="EMBL" id="PSNX01000008">
    <property type="protein sequence ID" value="PPE66282.1"/>
    <property type="molecule type" value="Genomic_DNA"/>
</dbReference>
<dbReference type="InterPro" id="IPR025263">
    <property type="entry name" value="YhdP_central"/>
</dbReference>
<evidence type="ECO:0000256" key="2">
    <source>
        <dbReference type="SAM" id="Phobius"/>
    </source>
</evidence>
<keyword evidence="2" id="KW-1133">Transmembrane helix</keyword>
<keyword evidence="2" id="KW-0472">Membrane</keyword>
<sequence length="1352" mass="146663">MNSPVLPPRSPWPRRAGRVALRTLMAVAIGAVGLMLVAWMVMLWAILPRIDTWRAPIERAATQALGLPVQIGHIRAQSHAGTPWFEFTDVRLLDADGREALRLPQVRSTLSWSTLWHARLRLGRLELQSPELEVRRDPEGRLHVAGLGLTSGGTSASPEALDWFISLPEFLVHDGRVRWVDEQRGLPPLALDDVDAVMRNSGAGARRHEFRLDATPVAGWGERFSLRARFTQPLLTRASDRSQWSGQAYAELPRVQLRALQDHLGWPTRLDGGEGSVRAWADLHQGRWQGLTADLDLTEVVGRLDGAPEALDLAALRLRLVYQHEGEQHRLALQELSVLPRADADPSQALLSAGLPRALQAGWRREVLADGSSSLSSGEVQVPQGDLAAVAWLARRLPLGEGVQHGLAQLQPAGEVEGLRLQWHGPWQAPDRYTARGRLKGLSLAAQDHVGTGVGRPGLRGATLDFTAHERGGEAMLRIEKGAVVFPGVFDEAEVALDQLQARLDWTLTPDPSGPSVELKVSEAQFSNADAQGSFEGRWHTGADAGVGRGARLPGVLDLQGRLDRADATRVWRYLPRQLPADVRDYIRHAVMAGRAQEVDFRVRGDLWDFPYAPGQPGEFRIAAQVQDASFAYVPTRAGWTSPWPAFTHVQGELVFDRQSMHIRHARARLFGFELTGVEGGIADLAHAPVLQLSGAGTGPLADALRFINDTPVGGWTHHALADATGSGPAQLRLSLQLPLDDMERARVQGRVTLAGNDLRLRKDTPLLARTRGEVSFSDQGFAVHGATARVLGGELQFEGGTAPDGSVRFEGRGTATAEGLREVRELGPLPYLAEHLSGQAAYRMSFGVVQGWPELTLTSDLSGLASALPEPLGKPAARAWPLRVVMALDPDSLAPGRSPRDSVRVQLGQELWLHYRRALDEGSAPRVLAGAIGVGEILPLPASGVRARVVLPRLDLDRWRAVAASFEAGLDADDATPGGYAPDRVELRSPQVQAAGRAFQGVRLQGERLGDGWRGTLRADQLEGRVEWQPGANGGRLLARLSRLSLPGGASEATEALWQSEPRRPAPALDIEVEDLRWGDRRLGRVEVQATSRLTGEFHEWRLQHLRVSGPQARLHASGSWLAVRGGVAGAAPRTELDFELDVADSGELLSHWGQRGVVAGGKGRVTGQIGWQGSPLSPELASLSGQMRVDVERGRFLKADPGAARLASVLSLQALPRRFMLDFSDVFREGFVFDDFGGDVRITNGVARTENLRMRGVAAAVLMEGQADLREETQDLRVVVVPEINAGGASLVYAAINPAVGLGTFLAQLFLRKPMIEANTREFHVTGSWADPQVDPVPRQSAAPPRPAGG</sequence>
<name>A0A2S5SU85_9BURK</name>
<proteinExistence type="predicted"/>
<evidence type="ECO:0000256" key="1">
    <source>
        <dbReference type="SAM" id="MobiDB-lite"/>
    </source>
</evidence>
<dbReference type="PANTHER" id="PTHR38690:SF1">
    <property type="entry name" value="PROTEASE"/>
    <property type="match status" value="1"/>
</dbReference>
<feature type="domain" description="YhdP central" evidence="3">
    <location>
        <begin position="25"/>
        <end position="1336"/>
    </location>
</feature>
<evidence type="ECO:0000313" key="4">
    <source>
        <dbReference type="EMBL" id="PPE66282.1"/>
    </source>
</evidence>
<protein>
    <submittedName>
        <fullName evidence="4">TIGR02099 family protein</fullName>
    </submittedName>
</protein>
<dbReference type="PANTHER" id="PTHR38690">
    <property type="entry name" value="PROTEASE-RELATED"/>
    <property type="match status" value="1"/>
</dbReference>
<reference evidence="4 5" key="1">
    <citation type="submission" date="2018-02" db="EMBL/GenBank/DDBJ databases">
        <title>Reclassifiation of [Polyangium] brachysporum DSM 7029 as Guopingzhaonella breviflexa gen. nov., sp. nov., a member of the family Comamonadaceae.</title>
        <authorList>
            <person name="Tang B."/>
        </authorList>
    </citation>
    <scope>NUCLEOTIDE SEQUENCE [LARGE SCALE GENOMIC DNA]</scope>
    <source>
        <strain evidence="4 5">BCRC 80649</strain>
    </source>
</reference>
<accession>A0A2S5SU85</accession>
<dbReference type="OrthoDB" id="8521382at2"/>
<evidence type="ECO:0000259" key="3">
    <source>
        <dbReference type="Pfam" id="PF13116"/>
    </source>
</evidence>
<dbReference type="NCBIfam" id="TIGR02099">
    <property type="entry name" value="YhdP family protein"/>
    <property type="match status" value="1"/>
</dbReference>
<keyword evidence="2" id="KW-0812">Transmembrane</keyword>